<feature type="compositionally biased region" description="Polar residues" evidence="1">
    <location>
        <begin position="442"/>
        <end position="452"/>
    </location>
</feature>
<name>A0AAN9Z4Y9_9ORTH</name>
<dbReference type="EMBL" id="JAZDUA010000246">
    <property type="protein sequence ID" value="KAK7863007.1"/>
    <property type="molecule type" value="Genomic_DNA"/>
</dbReference>
<evidence type="ECO:0000313" key="4">
    <source>
        <dbReference type="Proteomes" id="UP001378592"/>
    </source>
</evidence>
<feature type="compositionally biased region" description="Low complexity" evidence="1">
    <location>
        <begin position="496"/>
        <end position="505"/>
    </location>
</feature>
<protein>
    <recommendedName>
        <fullName evidence="2">PH domain-containing protein</fullName>
    </recommendedName>
</protein>
<dbReference type="InterPro" id="IPR011993">
    <property type="entry name" value="PH-like_dom_sf"/>
</dbReference>
<feature type="domain" description="PH" evidence="2">
    <location>
        <begin position="2"/>
        <end position="111"/>
    </location>
</feature>
<dbReference type="SUPFAM" id="SSF50729">
    <property type="entry name" value="PH domain-like"/>
    <property type="match status" value="1"/>
</dbReference>
<evidence type="ECO:0000256" key="1">
    <source>
        <dbReference type="SAM" id="MobiDB-lite"/>
    </source>
</evidence>
<dbReference type="InterPro" id="IPR001849">
    <property type="entry name" value="PH_domain"/>
</dbReference>
<gene>
    <name evidence="3" type="ORF">R5R35_014559</name>
</gene>
<organism evidence="3 4">
    <name type="scientific">Gryllus longicercus</name>
    <dbReference type="NCBI Taxonomy" id="2509291"/>
    <lineage>
        <taxon>Eukaryota</taxon>
        <taxon>Metazoa</taxon>
        <taxon>Ecdysozoa</taxon>
        <taxon>Arthropoda</taxon>
        <taxon>Hexapoda</taxon>
        <taxon>Insecta</taxon>
        <taxon>Pterygota</taxon>
        <taxon>Neoptera</taxon>
        <taxon>Polyneoptera</taxon>
        <taxon>Orthoptera</taxon>
        <taxon>Ensifera</taxon>
        <taxon>Gryllidea</taxon>
        <taxon>Grylloidea</taxon>
        <taxon>Gryllidae</taxon>
        <taxon>Gryllinae</taxon>
        <taxon>Gryllus</taxon>
    </lineage>
</organism>
<sequence>MSSDLSGYLDVKVPAKVRKRGFTPWKAWKKQWCVVLPSENSGVCIQIGSNSSNTIQISSDSTFCHSSSRSRQFAFGVYTNVGQTRRPLIFLAGNSETETQKWMAHIRNLLHPKQPFDIYAQHGEGTFSVSLIDNTLTQSAGLSGFYGVMTVGACHISLSRNGSEEAVASWDWSQFHQFHLAATGKPEDENKICVIHTSSEFPAGPGQMYIFCLQAPQLLDCLLRRGQIKQLLPQPVSLQNSRRLSRSESDLRCYCSVAEATVGSPSKFLRHPALIRSHSGSRDSGVRVSTASDDSGHDIQGKVANSLISAGLGLLFSTPGCSEADNESLHEYQHIGSCESDEDIEQVAALFRTNSVSNTYSPRRESGISLASGIYEEIMDDVFPALTDGQTQNHYENPASLGWRKSLEDNSPPPPLPPRKHKFHTQAKCSMSEEALDEKSKSPPTSRFPSLSALRQGSFPGYSASCSSLASSPLPPIPWSKWSARGPLPPEPEPDYVPMSPRGAPILPPTPPPISHEESHYMVMASLKPS</sequence>
<feature type="region of interest" description="Disordered" evidence="1">
    <location>
        <begin position="389"/>
        <end position="452"/>
    </location>
</feature>
<dbReference type="Gene3D" id="2.30.29.30">
    <property type="entry name" value="Pleckstrin-homology domain (PH domain)/Phosphotyrosine-binding domain (PTB)"/>
    <property type="match status" value="2"/>
</dbReference>
<keyword evidence="4" id="KW-1185">Reference proteome</keyword>
<reference evidence="3 4" key="1">
    <citation type="submission" date="2024-03" db="EMBL/GenBank/DDBJ databases">
        <title>The genome assembly and annotation of the cricket Gryllus longicercus Weissman &amp; Gray.</title>
        <authorList>
            <person name="Szrajer S."/>
            <person name="Gray D."/>
            <person name="Ylla G."/>
        </authorList>
    </citation>
    <scope>NUCLEOTIDE SEQUENCE [LARGE SCALE GENOMIC DNA]</scope>
    <source>
        <strain evidence="3">DAG 2021-001</strain>
        <tissue evidence="3">Whole body minus gut</tissue>
    </source>
</reference>
<proteinExistence type="predicted"/>
<evidence type="ECO:0000259" key="2">
    <source>
        <dbReference type="PROSITE" id="PS50003"/>
    </source>
</evidence>
<dbReference type="CDD" id="cd00821">
    <property type="entry name" value="PH"/>
    <property type="match status" value="1"/>
</dbReference>
<dbReference type="SMART" id="SM00233">
    <property type="entry name" value="PH"/>
    <property type="match status" value="1"/>
</dbReference>
<evidence type="ECO:0000313" key="3">
    <source>
        <dbReference type="EMBL" id="KAK7863007.1"/>
    </source>
</evidence>
<dbReference type="Proteomes" id="UP001378592">
    <property type="component" value="Unassembled WGS sequence"/>
</dbReference>
<dbReference type="AlphaFoldDB" id="A0AAN9Z4Y9"/>
<comment type="caution">
    <text evidence="3">The sequence shown here is derived from an EMBL/GenBank/DDBJ whole genome shotgun (WGS) entry which is preliminary data.</text>
</comment>
<dbReference type="PROSITE" id="PS50003">
    <property type="entry name" value="PH_DOMAIN"/>
    <property type="match status" value="1"/>
</dbReference>
<accession>A0AAN9Z4Y9</accession>
<feature type="region of interest" description="Disordered" evidence="1">
    <location>
        <begin position="479"/>
        <end position="517"/>
    </location>
</feature>